<dbReference type="STRING" id="4113.M1CQL3"/>
<dbReference type="EnsemblPlants" id="PGSC0003DMT400072585">
    <property type="protein sequence ID" value="PGSC0003DMT400072585"/>
    <property type="gene ID" value="PGSC0003DMG400028244"/>
</dbReference>
<sequence length="285" mass="30166">MNGFSSPLAHTSKRLEGKVAIVTGGASGFGESTVRLFLQNGAKVVIADVQDEIGQSLCNNLLNCPNNNNNDFTYIHCDVTKVSDVENLIDTTISKYGKLDIMFNNAGIPGNLDFNIIDADNENFKKVFDVNVYGSFLGAKYAARVMIPAKKGVILFTSSSASVSSGESPHSYTVSKHAVVGLMKNLCAELGQHGIRVNCVSPCAVATPMLVKAMGVDKSVVDGIICSSANLKGVAPTAEDVAEAALYLASDESKFVSGVNLVIDGGYSTTNMTYIKTIQSVLFSK</sequence>
<evidence type="ECO:0000256" key="2">
    <source>
        <dbReference type="ARBA" id="ARBA00023002"/>
    </source>
</evidence>
<dbReference type="NCBIfam" id="NF005559">
    <property type="entry name" value="PRK07231.1"/>
    <property type="match status" value="1"/>
</dbReference>
<keyword evidence="4" id="KW-1185">Reference proteome</keyword>
<dbReference type="InParanoid" id="M1CQL3"/>
<dbReference type="FunFam" id="3.40.50.720:FF:000084">
    <property type="entry name" value="Short-chain dehydrogenase reductase"/>
    <property type="match status" value="1"/>
</dbReference>
<evidence type="ECO:0000313" key="3">
    <source>
        <dbReference type="EnsemblPlants" id="PGSC0003DMT400072585"/>
    </source>
</evidence>
<dbReference type="Proteomes" id="UP000011115">
    <property type="component" value="Unassembled WGS sequence"/>
</dbReference>
<dbReference type="RefSeq" id="XP_006339318.1">
    <property type="nucleotide sequence ID" value="XM_006339256.2"/>
</dbReference>
<accession>M1CQL3</accession>
<dbReference type="InterPro" id="IPR036291">
    <property type="entry name" value="NAD(P)-bd_dom_sf"/>
</dbReference>
<evidence type="ECO:0000256" key="1">
    <source>
        <dbReference type="ARBA" id="ARBA00006484"/>
    </source>
</evidence>
<organism evidence="3 4">
    <name type="scientific">Solanum tuberosum</name>
    <name type="common">Potato</name>
    <dbReference type="NCBI Taxonomy" id="4113"/>
    <lineage>
        <taxon>Eukaryota</taxon>
        <taxon>Viridiplantae</taxon>
        <taxon>Streptophyta</taxon>
        <taxon>Embryophyta</taxon>
        <taxon>Tracheophyta</taxon>
        <taxon>Spermatophyta</taxon>
        <taxon>Magnoliopsida</taxon>
        <taxon>eudicotyledons</taxon>
        <taxon>Gunneridae</taxon>
        <taxon>Pentapetalae</taxon>
        <taxon>asterids</taxon>
        <taxon>lamiids</taxon>
        <taxon>Solanales</taxon>
        <taxon>Solanaceae</taxon>
        <taxon>Solanoideae</taxon>
        <taxon>Solaneae</taxon>
        <taxon>Solanum</taxon>
    </lineage>
</organism>
<keyword evidence="2" id="KW-0560">Oxidoreductase</keyword>
<reference evidence="4" key="1">
    <citation type="journal article" date="2011" name="Nature">
        <title>Genome sequence and analysis of the tuber crop potato.</title>
        <authorList>
            <consortium name="The Potato Genome Sequencing Consortium"/>
        </authorList>
    </citation>
    <scope>NUCLEOTIDE SEQUENCE [LARGE SCALE GENOMIC DNA]</scope>
    <source>
        <strain evidence="4">cv. DM1-3 516 R44</strain>
    </source>
</reference>
<dbReference type="KEGG" id="sot:102585988"/>
<name>M1CQL3_SOLTU</name>
<dbReference type="SMR" id="M1CQL3"/>
<dbReference type="Gene3D" id="3.40.50.720">
    <property type="entry name" value="NAD(P)-binding Rossmann-like Domain"/>
    <property type="match status" value="1"/>
</dbReference>
<dbReference type="SUPFAM" id="SSF51735">
    <property type="entry name" value="NAD(P)-binding Rossmann-fold domains"/>
    <property type="match status" value="1"/>
</dbReference>
<gene>
    <name evidence="3" type="primary">LOC102585988</name>
</gene>
<dbReference type="eggNOG" id="KOG0725">
    <property type="taxonomic scope" value="Eukaryota"/>
</dbReference>
<dbReference type="ExpressionAtlas" id="M1CQL3">
    <property type="expression patterns" value="baseline"/>
</dbReference>
<dbReference type="GeneID" id="102585988"/>
<reference evidence="3" key="2">
    <citation type="submission" date="2015-06" db="UniProtKB">
        <authorList>
            <consortium name="EnsemblPlants"/>
        </authorList>
    </citation>
    <scope>IDENTIFICATION</scope>
    <source>
        <strain evidence="3">DM1-3 516 R44</strain>
    </source>
</reference>
<dbReference type="PaxDb" id="4113-PGSC0003DMT400072585"/>
<dbReference type="PANTHER" id="PTHR43180">
    <property type="entry name" value="3-OXOACYL-(ACYL-CARRIER-PROTEIN) REDUCTASE (AFU_ORTHOLOGUE AFUA_6G11210)"/>
    <property type="match status" value="1"/>
</dbReference>
<dbReference type="OMA" id="LTTHIAC"/>
<comment type="similarity">
    <text evidence="1">Belongs to the short-chain dehydrogenases/reductases (SDR) family.</text>
</comment>
<dbReference type="AlphaFoldDB" id="M1CQL3"/>
<dbReference type="PRINTS" id="PR00080">
    <property type="entry name" value="SDRFAMILY"/>
</dbReference>
<dbReference type="PANTHER" id="PTHR43180:SF45">
    <property type="entry name" value="SECOISOLARICIRESINOL DEHYDROGENASE-LIKE ISOFORM X1"/>
    <property type="match status" value="1"/>
</dbReference>
<dbReference type="HOGENOM" id="CLU_010194_1_0_1"/>
<dbReference type="Pfam" id="PF13561">
    <property type="entry name" value="adh_short_C2"/>
    <property type="match status" value="1"/>
</dbReference>
<dbReference type="OrthoDB" id="294295at2759"/>
<dbReference type="InterPro" id="IPR002347">
    <property type="entry name" value="SDR_fam"/>
</dbReference>
<dbReference type="GO" id="GO:0016616">
    <property type="term" value="F:oxidoreductase activity, acting on the CH-OH group of donors, NAD or NADP as acceptor"/>
    <property type="evidence" value="ECO:0007669"/>
    <property type="project" value="UniProtKB-ARBA"/>
</dbReference>
<evidence type="ECO:0000313" key="4">
    <source>
        <dbReference type="Proteomes" id="UP000011115"/>
    </source>
</evidence>
<protein>
    <submittedName>
        <fullName evidence="3">Short chain alcohol dehydrogenase</fullName>
    </submittedName>
</protein>
<dbReference type="PRINTS" id="PR00081">
    <property type="entry name" value="GDHRDH"/>
</dbReference>
<proteinExistence type="inferred from homology"/>
<dbReference type="Gramene" id="PGSC0003DMT400072585">
    <property type="protein sequence ID" value="PGSC0003DMT400072585"/>
    <property type="gene ID" value="PGSC0003DMG400028244"/>
</dbReference>